<dbReference type="EMBL" id="JBHTIU010000030">
    <property type="protein sequence ID" value="MFD0869448.1"/>
    <property type="molecule type" value="Genomic_DNA"/>
</dbReference>
<evidence type="ECO:0000256" key="1">
    <source>
        <dbReference type="SAM" id="MobiDB-lite"/>
    </source>
</evidence>
<sequence>MSHKPRQAFRKSALKPSTLKHDEGTKIVLAPSLDGHDEMYTVLFEKKAEYGKPIYK</sequence>
<keyword evidence="3" id="KW-1185">Reference proteome</keyword>
<feature type="compositionally biased region" description="Basic residues" evidence="1">
    <location>
        <begin position="1"/>
        <end position="13"/>
    </location>
</feature>
<dbReference type="Proteomes" id="UP001597120">
    <property type="component" value="Unassembled WGS sequence"/>
</dbReference>
<organism evidence="2 3">
    <name type="scientific">Paenibacillus residui</name>
    <dbReference type="NCBI Taxonomy" id="629724"/>
    <lineage>
        <taxon>Bacteria</taxon>
        <taxon>Bacillati</taxon>
        <taxon>Bacillota</taxon>
        <taxon>Bacilli</taxon>
        <taxon>Bacillales</taxon>
        <taxon>Paenibacillaceae</taxon>
        <taxon>Paenibacillus</taxon>
    </lineage>
</organism>
<evidence type="ECO:0000313" key="2">
    <source>
        <dbReference type="EMBL" id="MFD0869448.1"/>
    </source>
</evidence>
<accession>A0ABW3DAW5</accession>
<feature type="region of interest" description="Disordered" evidence="1">
    <location>
        <begin position="1"/>
        <end position="21"/>
    </location>
</feature>
<comment type="caution">
    <text evidence="2">The sequence shown here is derived from an EMBL/GenBank/DDBJ whole genome shotgun (WGS) entry which is preliminary data.</text>
</comment>
<dbReference type="RefSeq" id="WP_186328446.1">
    <property type="nucleotide sequence ID" value="NZ_JBHTIU010000030.1"/>
</dbReference>
<name>A0ABW3DAW5_9BACL</name>
<evidence type="ECO:0000313" key="3">
    <source>
        <dbReference type="Proteomes" id="UP001597120"/>
    </source>
</evidence>
<reference evidence="3" key="1">
    <citation type="journal article" date="2019" name="Int. J. Syst. Evol. Microbiol.">
        <title>The Global Catalogue of Microorganisms (GCM) 10K type strain sequencing project: providing services to taxonomists for standard genome sequencing and annotation.</title>
        <authorList>
            <consortium name="The Broad Institute Genomics Platform"/>
            <consortium name="The Broad Institute Genome Sequencing Center for Infectious Disease"/>
            <person name="Wu L."/>
            <person name="Ma J."/>
        </authorList>
    </citation>
    <scope>NUCLEOTIDE SEQUENCE [LARGE SCALE GENOMIC DNA]</scope>
    <source>
        <strain evidence="3">CCUG 57263</strain>
    </source>
</reference>
<protein>
    <submittedName>
        <fullName evidence="2">Uncharacterized protein</fullName>
    </submittedName>
</protein>
<gene>
    <name evidence="2" type="ORF">ACFQ03_09820</name>
</gene>
<proteinExistence type="predicted"/>